<dbReference type="Proteomes" id="UP000191116">
    <property type="component" value="Unassembled WGS sequence"/>
</dbReference>
<dbReference type="InterPro" id="IPR042211">
    <property type="entry name" value="CRISPR-assoc_Cas1_N"/>
</dbReference>
<dbReference type="OrthoDB" id="9793236at2"/>
<comment type="subunit">
    <text evidence="9">Homodimer, forms a heterotetramer with a Cas2 homodimer.</text>
</comment>
<dbReference type="InterPro" id="IPR050646">
    <property type="entry name" value="Cas1"/>
</dbReference>
<evidence type="ECO:0000256" key="5">
    <source>
        <dbReference type="ARBA" id="ARBA00022842"/>
    </source>
</evidence>
<keyword evidence="1" id="KW-0540">Nuclease</keyword>
<keyword evidence="3 10" id="KW-0255">Endonuclease</keyword>
<evidence type="ECO:0000256" key="9">
    <source>
        <dbReference type="ARBA" id="ARBA00038592"/>
    </source>
</evidence>
<keyword evidence="8" id="KW-0464">Manganese</keyword>
<dbReference type="GO" id="GO:0043571">
    <property type="term" value="P:maintenance of CRISPR repeat elements"/>
    <property type="evidence" value="ECO:0007669"/>
    <property type="project" value="InterPro"/>
</dbReference>
<keyword evidence="5" id="KW-0460">Magnesium</keyword>
<evidence type="ECO:0000256" key="2">
    <source>
        <dbReference type="ARBA" id="ARBA00022723"/>
    </source>
</evidence>
<evidence type="ECO:0000313" key="11">
    <source>
        <dbReference type="Proteomes" id="UP000191116"/>
    </source>
</evidence>
<dbReference type="GO" id="GO:0051607">
    <property type="term" value="P:defense response to virus"/>
    <property type="evidence" value="ECO:0007669"/>
    <property type="project" value="UniProtKB-KW"/>
</dbReference>
<dbReference type="GO" id="GO:0004519">
    <property type="term" value="F:endonuclease activity"/>
    <property type="evidence" value="ECO:0007669"/>
    <property type="project" value="UniProtKB-KW"/>
</dbReference>
<organism evidence="10 11">
    <name type="scientific">Photobacterium toruni</name>
    <dbReference type="NCBI Taxonomy" id="1935446"/>
    <lineage>
        <taxon>Bacteria</taxon>
        <taxon>Pseudomonadati</taxon>
        <taxon>Pseudomonadota</taxon>
        <taxon>Gammaproteobacteria</taxon>
        <taxon>Vibrionales</taxon>
        <taxon>Vibrionaceae</taxon>
        <taxon>Photobacterium</taxon>
    </lineage>
</organism>
<proteinExistence type="predicted"/>
<dbReference type="PANTHER" id="PTHR34353">
    <property type="entry name" value="CRISPR-ASSOCIATED ENDONUCLEASE CAS1 1"/>
    <property type="match status" value="1"/>
</dbReference>
<keyword evidence="2" id="KW-0479">Metal-binding</keyword>
<dbReference type="GO" id="GO:0046872">
    <property type="term" value="F:metal ion binding"/>
    <property type="evidence" value="ECO:0007669"/>
    <property type="project" value="UniProtKB-KW"/>
</dbReference>
<gene>
    <name evidence="10" type="primary">cas1</name>
    <name evidence="10" type="ORF">CZ814_03242</name>
</gene>
<dbReference type="EC" id="3.1.-.-" evidence="10"/>
<dbReference type="GO" id="GO:0003677">
    <property type="term" value="F:DNA binding"/>
    <property type="evidence" value="ECO:0007669"/>
    <property type="project" value="UniProtKB-KW"/>
</dbReference>
<keyword evidence="7" id="KW-0238">DNA-binding</keyword>
<evidence type="ECO:0000256" key="8">
    <source>
        <dbReference type="ARBA" id="ARBA00023211"/>
    </source>
</evidence>
<dbReference type="InterPro" id="IPR002729">
    <property type="entry name" value="CRISPR-assoc_Cas1"/>
</dbReference>
<dbReference type="RefSeq" id="WP_080175961.1">
    <property type="nucleotide sequence ID" value="NZ_AP024856.1"/>
</dbReference>
<accession>A0A1T4UH79</accession>
<keyword evidence="6" id="KW-0051">Antiviral defense</keyword>
<dbReference type="Gene3D" id="3.100.10.20">
    <property type="entry name" value="CRISPR-associated endonuclease Cas1, N-terminal domain"/>
    <property type="match status" value="1"/>
</dbReference>
<dbReference type="InterPro" id="IPR042206">
    <property type="entry name" value="CRISPR-assoc_Cas1_C"/>
</dbReference>
<dbReference type="PANTHER" id="PTHR34353:SF2">
    <property type="entry name" value="CRISPR-ASSOCIATED ENDONUCLEASE CAS1 1"/>
    <property type="match status" value="1"/>
</dbReference>
<keyword evidence="4 10" id="KW-0378">Hydrolase</keyword>
<dbReference type="AlphaFoldDB" id="A0A1T4UH79"/>
<protein>
    <submittedName>
        <fullName evidence="10">CRISPR-associated endonuclease Cas1</fullName>
        <ecNumber evidence="10">3.1.-.-</ecNumber>
    </submittedName>
</protein>
<name>A0A1T4UH79_9GAMM</name>
<evidence type="ECO:0000256" key="1">
    <source>
        <dbReference type="ARBA" id="ARBA00022722"/>
    </source>
</evidence>
<evidence type="ECO:0000256" key="7">
    <source>
        <dbReference type="ARBA" id="ARBA00023125"/>
    </source>
</evidence>
<evidence type="ECO:0000256" key="3">
    <source>
        <dbReference type="ARBA" id="ARBA00022759"/>
    </source>
</evidence>
<evidence type="ECO:0000256" key="4">
    <source>
        <dbReference type="ARBA" id="ARBA00022801"/>
    </source>
</evidence>
<evidence type="ECO:0000256" key="6">
    <source>
        <dbReference type="ARBA" id="ARBA00023118"/>
    </source>
</evidence>
<sequence>MSTLMLDAKAYQLSLQQGLLRCAHPEKGTRLLPWSGLSQIVVAKGVSLESDVLLKAAECGVEVLLIGSRIKQLACVYPLKAPSSDFRLHQYAITNDVSVKQKLATLLMLGRMQGQKKTLIKLGLSPSAAWCEQAAQLTLTDNLMLTEARMTASYWHQLAVLLSPFGFNHRQRQPPCDPVNALVSLTCTLEDPLYAKALLGQGFDIGLGIHHSTGYYRHSLLLDIKELTRSELEYWVAGLFLSGQITASHFHHTEQGCRLTAAGQQVFYPLWFSFCRQHKKRVHKWAIKAKRVLLQQELSDVA</sequence>
<evidence type="ECO:0000313" key="10">
    <source>
        <dbReference type="EMBL" id="SKA51950.1"/>
    </source>
</evidence>
<dbReference type="GO" id="GO:0016787">
    <property type="term" value="F:hydrolase activity"/>
    <property type="evidence" value="ECO:0007669"/>
    <property type="project" value="UniProtKB-KW"/>
</dbReference>
<dbReference type="Pfam" id="PF01867">
    <property type="entry name" value="Cas_Cas1"/>
    <property type="match status" value="1"/>
</dbReference>
<dbReference type="EMBL" id="FUWP01000023">
    <property type="protein sequence ID" value="SKA51950.1"/>
    <property type="molecule type" value="Genomic_DNA"/>
</dbReference>
<dbReference type="CDD" id="cd09634">
    <property type="entry name" value="Cas1_I-II-III"/>
    <property type="match status" value="1"/>
</dbReference>
<dbReference type="NCBIfam" id="TIGR00287">
    <property type="entry name" value="cas1"/>
    <property type="match status" value="1"/>
</dbReference>
<reference evidence="10 11" key="1">
    <citation type="submission" date="2017-02" db="EMBL/GenBank/DDBJ databases">
        <authorList>
            <person name="Peterson S.W."/>
        </authorList>
    </citation>
    <scope>NUCLEOTIDE SEQUENCE [LARGE SCALE GENOMIC DNA]</scope>
    <source>
        <strain evidence="10 11">CECT 9189</strain>
    </source>
</reference>
<dbReference type="Gene3D" id="1.20.120.920">
    <property type="entry name" value="CRISPR-associated endonuclease Cas1, C-terminal domain"/>
    <property type="match status" value="1"/>
</dbReference>